<dbReference type="RefSeq" id="XP_041286768.1">
    <property type="nucleotide sequence ID" value="XM_041434319.1"/>
</dbReference>
<dbReference type="AlphaFoldDB" id="A0A9P7JNL0"/>
<dbReference type="GeneID" id="64696578"/>
<keyword evidence="2" id="KW-1185">Reference proteome</keyword>
<evidence type="ECO:0000313" key="1">
    <source>
        <dbReference type="EMBL" id="KAG2092135.1"/>
    </source>
</evidence>
<organism evidence="1 2">
    <name type="scientific">Suillus discolor</name>
    <dbReference type="NCBI Taxonomy" id="1912936"/>
    <lineage>
        <taxon>Eukaryota</taxon>
        <taxon>Fungi</taxon>
        <taxon>Dikarya</taxon>
        <taxon>Basidiomycota</taxon>
        <taxon>Agaricomycotina</taxon>
        <taxon>Agaricomycetes</taxon>
        <taxon>Agaricomycetidae</taxon>
        <taxon>Boletales</taxon>
        <taxon>Suillineae</taxon>
        <taxon>Suillaceae</taxon>
        <taxon>Suillus</taxon>
    </lineage>
</organism>
<gene>
    <name evidence="1" type="ORF">F5147DRAFT_657754</name>
</gene>
<reference evidence="1" key="1">
    <citation type="journal article" date="2020" name="New Phytol.">
        <title>Comparative genomics reveals dynamic genome evolution in host specialist ectomycorrhizal fungi.</title>
        <authorList>
            <person name="Lofgren L.A."/>
            <person name="Nguyen N.H."/>
            <person name="Vilgalys R."/>
            <person name="Ruytinx J."/>
            <person name="Liao H.L."/>
            <person name="Branco S."/>
            <person name="Kuo A."/>
            <person name="LaButti K."/>
            <person name="Lipzen A."/>
            <person name="Andreopoulos W."/>
            <person name="Pangilinan J."/>
            <person name="Riley R."/>
            <person name="Hundley H."/>
            <person name="Na H."/>
            <person name="Barry K."/>
            <person name="Grigoriev I.V."/>
            <person name="Stajich J.E."/>
            <person name="Kennedy P.G."/>
        </authorList>
    </citation>
    <scope>NUCLEOTIDE SEQUENCE</scope>
    <source>
        <strain evidence="1">FC423</strain>
    </source>
</reference>
<sequence length="363" mass="41202">MTYIYNHIPGIITGFEHTGSFSDLRLDLDFACYILSQRNIGPCYWPTKVSMEHFWPLQKEPPGYIAMNGHRGPLVKASGRAEYEVLVPIFGLMPQDKDVLNQNVEVVSRVYNYNLIAVWMWPEFTEDFEDGSFSQIYTDDHTTASFQQHCQHNVYGFVPSSSNLGSALVPAVLPISPLALVPSQAPTSDDFVAVDELMLPQIIKLSEDLRWTTRSAPDGNSHCQSILAELSVDYPWSLIVRSLKTTLFGSLITGRYGNTMRVVKLWPFRHQFITQCFLEGLSRVGWSYQDLDLTNGVKFHWHHLRATFDHRPNSSLSDLQKVIGHCLQPCRDLGFCLDATEWRARITRMTAVLDEAAVQLDQG</sequence>
<proteinExistence type="predicted"/>
<protein>
    <submittedName>
        <fullName evidence="1">Uncharacterized protein</fullName>
    </submittedName>
</protein>
<accession>A0A9P7JNL0</accession>
<comment type="caution">
    <text evidence="1">The sequence shown here is derived from an EMBL/GenBank/DDBJ whole genome shotgun (WGS) entry which is preliminary data.</text>
</comment>
<evidence type="ECO:0000313" key="2">
    <source>
        <dbReference type="Proteomes" id="UP000823399"/>
    </source>
</evidence>
<dbReference type="EMBL" id="JABBWM010000092">
    <property type="protein sequence ID" value="KAG2092135.1"/>
    <property type="molecule type" value="Genomic_DNA"/>
</dbReference>
<dbReference type="Proteomes" id="UP000823399">
    <property type="component" value="Unassembled WGS sequence"/>
</dbReference>
<name>A0A9P7JNL0_9AGAM</name>
<dbReference type="OrthoDB" id="2688444at2759"/>